<feature type="transmembrane region" description="Helical" evidence="1">
    <location>
        <begin position="20"/>
        <end position="40"/>
    </location>
</feature>
<sequence>YGLGFVISGLIPGEPRRGCIGVNFAVERFISIIILGLIISEAFSSRLFIGMFTLFWYLVAYIVISGLIPGEPHRGCIGVNFAVELFLVDFFIDAFTLFWNLVTYGLGFGLVPGEPHCGCIGDQIEIKFASDPAKGFSEESQIPLFYKDLQRIGYPAMELEKIEREDWEQQMDYLCIRIQLCYLNWIMLLQYYYLLGKRLAMYNWNTYAKYEMIDQFVANKFKEDFTSLLEEAWRSYKKEVEFLITNN</sequence>
<evidence type="ECO:0000313" key="3">
    <source>
        <dbReference type="Proteomes" id="UP000789901"/>
    </source>
</evidence>
<accession>A0ABN7UZL1</accession>
<keyword evidence="1" id="KW-0812">Transmembrane</keyword>
<proteinExistence type="predicted"/>
<gene>
    <name evidence="2" type="ORF">GMARGA_LOCUS12118</name>
</gene>
<dbReference type="EMBL" id="CAJVQB010007303">
    <property type="protein sequence ID" value="CAG8700911.1"/>
    <property type="molecule type" value="Genomic_DNA"/>
</dbReference>
<feature type="transmembrane region" description="Helical" evidence="1">
    <location>
        <begin position="81"/>
        <end position="102"/>
    </location>
</feature>
<keyword evidence="3" id="KW-1185">Reference proteome</keyword>
<feature type="non-terminal residue" evidence="2">
    <location>
        <position position="1"/>
    </location>
</feature>
<protein>
    <submittedName>
        <fullName evidence="2">12165_t:CDS:1</fullName>
    </submittedName>
</protein>
<keyword evidence="1" id="KW-1133">Transmembrane helix</keyword>
<name>A0ABN7UZL1_GIGMA</name>
<evidence type="ECO:0000256" key="1">
    <source>
        <dbReference type="SAM" id="Phobius"/>
    </source>
</evidence>
<feature type="transmembrane region" description="Helical" evidence="1">
    <location>
        <begin position="47"/>
        <end position="69"/>
    </location>
</feature>
<evidence type="ECO:0000313" key="2">
    <source>
        <dbReference type="EMBL" id="CAG8700911.1"/>
    </source>
</evidence>
<keyword evidence="1" id="KW-0472">Membrane</keyword>
<dbReference type="Proteomes" id="UP000789901">
    <property type="component" value="Unassembled WGS sequence"/>
</dbReference>
<feature type="transmembrane region" description="Helical" evidence="1">
    <location>
        <begin position="174"/>
        <end position="194"/>
    </location>
</feature>
<organism evidence="2 3">
    <name type="scientific">Gigaspora margarita</name>
    <dbReference type="NCBI Taxonomy" id="4874"/>
    <lineage>
        <taxon>Eukaryota</taxon>
        <taxon>Fungi</taxon>
        <taxon>Fungi incertae sedis</taxon>
        <taxon>Mucoromycota</taxon>
        <taxon>Glomeromycotina</taxon>
        <taxon>Glomeromycetes</taxon>
        <taxon>Diversisporales</taxon>
        <taxon>Gigasporaceae</taxon>
        <taxon>Gigaspora</taxon>
    </lineage>
</organism>
<reference evidence="2 3" key="1">
    <citation type="submission" date="2021-06" db="EMBL/GenBank/DDBJ databases">
        <authorList>
            <person name="Kallberg Y."/>
            <person name="Tangrot J."/>
            <person name="Rosling A."/>
        </authorList>
    </citation>
    <scope>NUCLEOTIDE SEQUENCE [LARGE SCALE GENOMIC DNA]</scope>
    <source>
        <strain evidence="2 3">120-4 pot B 10/14</strain>
    </source>
</reference>
<comment type="caution">
    <text evidence="2">The sequence shown here is derived from an EMBL/GenBank/DDBJ whole genome shotgun (WGS) entry which is preliminary data.</text>
</comment>